<protein>
    <submittedName>
        <fullName evidence="5">Uncharacterized protein LOC106072637 isoform X1</fullName>
    </submittedName>
</protein>
<dbReference type="AlphaFoldDB" id="A0A9W2ZSG2"/>
<accession>A0A9W2ZSG2</accession>
<feature type="transmembrane region" description="Helical" evidence="1">
    <location>
        <begin position="540"/>
        <end position="564"/>
    </location>
</feature>
<dbReference type="Proteomes" id="UP001165740">
    <property type="component" value="Chromosome 2"/>
</dbReference>
<evidence type="ECO:0000259" key="3">
    <source>
        <dbReference type="PROSITE" id="PS50853"/>
    </source>
</evidence>
<dbReference type="OMA" id="THESEFL"/>
<dbReference type="InterPro" id="IPR003961">
    <property type="entry name" value="FN3_dom"/>
</dbReference>
<dbReference type="CDD" id="cd00063">
    <property type="entry name" value="FN3"/>
    <property type="match status" value="2"/>
</dbReference>
<dbReference type="Gene3D" id="2.60.40.10">
    <property type="entry name" value="Immunoglobulins"/>
    <property type="match status" value="3"/>
</dbReference>
<dbReference type="RefSeq" id="XP_055877823.1">
    <property type="nucleotide sequence ID" value="XM_056021848.1"/>
</dbReference>
<keyword evidence="1" id="KW-0472">Membrane</keyword>
<dbReference type="SMART" id="SM00060">
    <property type="entry name" value="FN3"/>
    <property type="match status" value="2"/>
</dbReference>
<keyword evidence="2" id="KW-0732">Signal</keyword>
<feature type="chain" id="PRO_5040893529" evidence="2">
    <location>
        <begin position="19"/>
        <end position="605"/>
    </location>
</feature>
<feature type="signal peptide" evidence="2">
    <location>
        <begin position="1"/>
        <end position="18"/>
    </location>
</feature>
<proteinExistence type="predicted"/>
<reference evidence="5" key="1">
    <citation type="submission" date="2025-08" db="UniProtKB">
        <authorList>
            <consortium name="RefSeq"/>
        </authorList>
    </citation>
    <scope>IDENTIFICATION</scope>
</reference>
<gene>
    <name evidence="5" type="primary">LOC106072637</name>
</gene>
<dbReference type="SUPFAM" id="SSF49265">
    <property type="entry name" value="Fibronectin type III"/>
    <property type="match status" value="2"/>
</dbReference>
<name>A0A9W2ZSG2_BIOGL</name>
<evidence type="ECO:0000256" key="1">
    <source>
        <dbReference type="SAM" id="Phobius"/>
    </source>
</evidence>
<keyword evidence="1" id="KW-0812">Transmembrane</keyword>
<dbReference type="PROSITE" id="PS50853">
    <property type="entry name" value="FN3"/>
    <property type="match status" value="2"/>
</dbReference>
<dbReference type="InterPro" id="IPR036116">
    <property type="entry name" value="FN3_sf"/>
</dbReference>
<evidence type="ECO:0000313" key="5">
    <source>
        <dbReference type="RefSeq" id="XP_055877823.1"/>
    </source>
</evidence>
<sequence length="605" mass="69158">MLLCLVFVCFSFIRPALSYSWRPEDGRPENVTNLVCYLYNWREYIRCTWDHPPRNKQIMDNIEVDFIYNSDPSILRVVRCPELTKTSCVMAFTGSYVYTIQISVINTITNGSVDHIFSFIPSEHVKPAPVEGLKAFIHNGSLQVTWHHPKIYWTKTFQIFLQTHSSTTWRLYKEGWPEEKLIIDDLKPYTPINISVLCCPKKGFCSEPSNISSTTPAIAPPMGPGTVNGSYRAESCKHRLYRDVTLFWQNILEIPQYGPLKGFTLNDGTRELHVTNVSKQATIQLPCHTRASVQIFAENTAGNSTRPTVMSVAPDLFKVPERLQKSLIVELNRTSVFIHWNSGVNQTYEYVLFYCADPPESRFDDHCKTTINRQQLPRGDSEITLPYASLLGDNSNRSLVDLTLVAYRFGLAMYDKLQDLTSPIFWAECYYNLTAALGDVTIVDVIPGEESVTVSWNVVTCSKSPKIKITQYILLYCIQHLCDSPNTVELSSTESFYTIRHLQADQKYQVAVVAQSYDRIANYSIKQWRSFQPLTVPNNWISFMAVSLGTVSTLLVGLMIIFVYRQCRRSQRTVKHFQSNINLVTLLPPLTTKEKDRDLHSTLTH</sequence>
<evidence type="ECO:0000256" key="2">
    <source>
        <dbReference type="SAM" id="SignalP"/>
    </source>
</evidence>
<keyword evidence="1" id="KW-1133">Transmembrane helix</keyword>
<dbReference type="OrthoDB" id="6071279at2759"/>
<keyword evidence="4" id="KW-1185">Reference proteome</keyword>
<dbReference type="InterPro" id="IPR013783">
    <property type="entry name" value="Ig-like_fold"/>
</dbReference>
<evidence type="ECO:0000313" key="4">
    <source>
        <dbReference type="Proteomes" id="UP001165740"/>
    </source>
</evidence>
<dbReference type="GeneID" id="106072637"/>
<feature type="domain" description="Fibronectin type-III" evidence="3">
    <location>
        <begin position="126"/>
        <end position="221"/>
    </location>
</feature>
<organism evidence="4 5">
    <name type="scientific">Biomphalaria glabrata</name>
    <name type="common">Bloodfluke planorb</name>
    <name type="synonym">Freshwater snail</name>
    <dbReference type="NCBI Taxonomy" id="6526"/>
    <lineage>
        <taxon>Eukaryota</taxon>
        <taxon>Metazoa</taxon>
        <taxon>Spiralia</taxon>
        <taxon>Lophotrochozoa</taxon>
        <taxon>Mollusca</taxon>
        <taxon>Gastropoda</taxon>
        <taxon>Heterobranchia</taxon>
        <taxon>Euthyneura</taxon>
        <taxon>Panpulmonata</taxon>
        <taxon>Hygrophila</taxon>
        <taxon>Lymnaeoidea</taxon>
        <taxon>Planorbidae</taxon>
        <taxon>Biomphalaria</taxon>
    </lineage>
</organism>
<feature type="domain" description="Fibronectin type-III" evidence="3">
    <location>
        <begin position="436"/>
        <end position="538"/>
    </location>
</feature>